<dbReference type="InterPro" id="IPR036265">
    <property type="entry name" value="HIT-like_sf"/>
</dbReference>
<name>A0A0R1VK32_9LACO</name>
<dbReference type="PIRSF" id="PIRSF031505">
    <property type="entry name" value="GalT_short"/>
    <property type="match status" value="1"/>
</dbReference>
<dbReference type="Pfam" id="PF20956">
    <property type="entry name" value="DUF4931_C"/>
    <property type="match status" value="1"/>
</dbReference>
<dbReference type="Proteomes" id="UP000051451">
    <property type="component" value="Unassembled WGS sequence"/>
</dbReference>
<sequence>MKGNYFMKPDVLVFQPQIARQKPETIIHQDHRCPFCDVANLEKVIRQEDDRIWLVNKYRTLAKTWQTVIIESAIHDGDISTYKREQNRAILKFALAAWQQTQTSGKYRSTALYKNYGPLSGGSLSHPHLQIVGFEEVDIYAQIKPENLQGITVVANQAVSLNISTLPIMGFVEFNLCLHDSAQLDEFADCLQVVVQYLLRDYFNGRCNSYNLFFYPGPQQQIIAKIVPRFVVSPYFVGYKVSQVNDMQRLIEIRQELATKIQQELPQAKLEKQRN</sequence>
<accession>A0A0R1VK32</accession>
<dbReference type="InterPro" id="IPR049285">
    <property type="entry name" value="DUF4931_C"/>
</dbReference>
<dbReference type="PATRIC" id="fig|1423750.3.peg.1028"/>
<dbReference type="SUPFAM" id="SSF54197">
    <property type="entry name" value="HIT-like"/>
    <property type="match status" value="1"/>
</dbReference>
<dbReference type="InterPro" id="IPR046322">
    <property type="entry name" value="DUF4931"/>
</dbReference>
<proteinExistence type="predicted"/>
<dbReference type="Gene3D" id="3.30.428.10">
    <property type="entry name" value="HIT-like"/>
    <property type="match status" value="1"/>
</dbReference>
<dbReference type="Pfam" id="PF16285">
    <property type="entry name" value="DUF4931_N"/>
    <property type="match status" value="1"/>
</dbReference>
<keyword evidence="4" id="KW-1185">Reference proteome</keyword>
<evidence type="ECO:0000259" key="2">
    <source>
        <dbReference type="Pfam" id="PF20956"/>
    </source>
</evidence>
<evidence type="ECO:0000259" key="1">
    <source>
        <dbReference type="Pfam" id="PF16285"/>
    </source>
</evidence>
<evidence type="ECO:0000313" key="4">
    <source>
        <dbReference type="Proteomes" id="UP000051451"/>
    </source>
</evidence>
<dbReference type="STRING" id="1423750.FC89_GL001004"/>
<organism evidence="3 4">
    <name type="scientific">Liquorilactobacillus ghanensis DSM 18630</name>
    <dbReference type="NCBI Taxonomy" id="1423750"/>
    <lineage>
        <taxon>Bacteria</taxon>
        <taxon>Bacillati</taxon>
        <taxon>Bacillota</taxon>
        <taxon>Bacilli</taxon>
        <taxon>Lactobacillales</taxon>
        <taxon>Lactobacillaceae</taxon>
        <taxon>Liquorilactobacillus</taxon>
    </lineage>
</organism>
<dbReference type="EMBL" id="AZGB01000016">
    <property type="protein sequence ID" value="KRM06136.1"/>
    <property type="molecule type" value="Genomic_DNA"/>
</dbReference>
<feature type="domain" description="DUF4931" evidence="2">
    <location>
        <begin position="142"/>
        <end position="249"/>
    </location>
</feature>
<reference evidence="3 4" key="1">
    <citation type="journal article" date="2015" name="Genome Announc.">
        <title>Expanding the biotechnology potential of lactobacilli through comparative genomics of 213 strains and associated genera.</title>
        <authorList>
            <person name="Sun Z."/>
            <person name="Harris H.M."/>
            <person name="McCann A."/>
            <person name="Guo C."/>
            <person name="Argimon S."/>
            <person name="Zhang W."/>
            <person name="Yang X."/>
            <person name="Jeffery I.B."/>
            <person name="Cooney J.C."/>
            <person name="Kagawa T.F."/>
            <person name="Liu W."/>
            <person name="Song Y."/>
            <person name="Salvetti E."/>
            <person name="Wrobel A."/>
            <person name="Rasinkangas P."/>
            <person name="Parkhill J."/>
            <person name="Rea M.C."/>
            <person name="O'Sullivan O."/>
            <person name="Ritari J."/>
            <person name="Douillard F.P."/>
            <person name="Paul Ross R."/>
            <person name="Yang R."/>
            <person name="Briner A.E."/>
            <person name="Felis G.E."/>
            <person name="de Vos W.M."/>
            <person name="Barrangou R."/>
            <person name="Klaenhammer T.R."/>
            <person name="Caufield P.W."/>
            <person name="Cui Y."/>
            <person name="Zhang H."/>
            <person name="O'Toole P.W."/>
        </authorList>
    </citation>
    <scope>NUCLEOTIDE SEQUENCE [LARGE SCALE GENOMIC DNA]</scope>
    <source>
        <strain evidence="3 4">DSM 18630</strain>
    </source>
</reference>
<dbReference type="AlphaFoldDB" id="A0A0R1VK32"/>
<protein>
    <submittedName>
        <fullName evidence="3">Integral membrane protein</fullName>
    </submittedName>
</protein>
<evidence type="ECO:0000313" key="3">
    <source>
        <dbReference type="EMBL" id="KRM06136.1"/>
    </source>
</evidence>
<dbReference type="InterPro" id="IPR012361">
    <property type="entry name" value="GalT_short"/>
</dbReference>
<comment type="caution">
    <text evidence="3">The sequence shown here is derived from an EMBL/GenBank/DDBJ whole genome shotgun (WGS) entry which is preliminary data.</text>
</comment>
<gene>
    <name evidence="3" type="ORF">FC89_GL001004</name>
</gene>
<feature type="domain" description="DUF4931" evidence="1">
    <location>
        <begin position="14"/>
        <end position="137"/>
    </location>
</feature>